<organism evidence="1 2">
    <name type="scientific">Cercophora newfieldiana</name>
    <dbReference type="NCBI Taxonomy" id="92897"/>
    <lineage>
        <taxon>Eukaryota</taxon>
        <taxon>Fungi</taxon>
        <taxon>Dikarya</taxon>
        <taxon>Ascomycota</taxon>
        <taxon>Pezizomycotina</taxon>
        <taxon>Sordariomycetes</taxon>
        <taxon>Sordariomycetidae</taxon>
        <taxon>Sordariales</taxon>
        <taxon>Lasiosphaeriaceae</taxon>
        <taxon>Cercophora</taxon>
    </lineage>
</organism>
<protein>
    <submittedName>
        <fullName evidence="1">Uncharacterized protein</fullName>
    </submittedName>
</protein>
<gene>
    <name evidence="1" type="ORF">B0T16DRAFT_6149</name>
</gene>
<name>A0AA39YQ43_9PEZI</name>
<comment type="caution">
    <text evidence="1">The sequence shown here is derived from an EMBL/GenBank/DDBJ whole genome shotgun (WGS) entry which is preliminary data.</text>
</comment>
<reference evidence="1" key="1">
    <citation type="submission" date="2023-06" db="EMBL/GenBank/DDBJ databases">
        <title>Genome-scale phylogeny and comparative genomics of the fungal order Sordariales.</title>
        <authorList>
            <consortium name="Lawrence Berkeley National Laboratory"/>
            <person name="Hensen N."/>
            <person name="Bonometti L."/>
            <person name="Westerberg I."/>
            <person name="Brannstrom I.O."/>
            <person name="Guillou S."/>
            <person name="Cros-Aarteil S."/>
            <person name="Calhoun S."/>
            <person name="Haridas S."/>
            <person name="Kuo A."/>
            <person name="Mondo S."/>
            <person name="Pangilinan J."/>
            <person name="Riley R."/>
            <person name="Labutti K."/>
            <person name="Andreopoulos B."/>
            <person name="Lipzen A."/>
            <person name="Chen C."/>
            <person name="Yanf M."/>
            <person name="Daum C."/>
            <person name="Ng V."/>
            <person name="Clum A."/>
            <person name="Steindorff A."/>
            <person name="Ohm R."/>
            <person name="Martin F."/>
            <person name="Silar P."/>
            <person name="Natvig D."/>
            <person name="Lalanne C."/>
            <person name="Gautier V."/>
            <person name="Ament-Velasquez S.L."/>
            <person name="Kruys A."/>
            <person name="Hutchinson M.I."/>
            <person name="Powell A.J."/>
            <person name="Barry K."/>
            <person name="Miller A.N."/>
            <person name="Grigoriev I.V."/>
            <person name="Debuchy R."/>
            <person name="Gladieux P."/>
            <person name="Thoren M.H."/>
            <person name="Johannesson H."/>
        </authorList>
    </citation>
    <scope>NUCLEOTIDE SEQUENCE</scope>
    <source>
        <strain evidence="1">SMH2532-1</strain>
    </source>
</reference>
<evidence type="ECO:0000313" key="1">
    <source>
        <dbReference type="EMBL" id="KAK0655185.1"/>
    </source>
</evidence>
<keyword evidence="2" id="KW-1185">Reference proteome</keyword>
<dbReference type="Proteomes" id="UP001174936">
    <property type="component" value="Unassembled WGS sequence"/>
</dbReference>
<dbReference type="AlphaFoldDB" id="A0AA39YQ43"/>
<dbReference type="EMBL" id="JAULSV010000001">
    <property type="protein sequence ID" value="KAK0655185.1"/>
    <property type="molecule type" value="Genomic_DNA"/>
</dbReference>
<accession>A0AA39YQ43</accession>
<sequence>MVFVLVLLKNDPVVEHRLQGHYALNRKMVRLATGHIGLAHCATEEGDNVFLIQGSSVPLLLRRSEGRDTWKLCGRWVHPRRDAGGALG</sequence>
<evidence type="ECO:0000313" key="2">
    <source>
        <dbReference type="Proteomes" id="UP001174936"/>
    </source>
</evidence>
<proteinExistence type="predicted"/>